<dbReference type="Gene3D" id="3.80.10.10">
    <property type="entry name" value="Ribonuclease Inhibitor"/>
    <property type="match status" value="1"/>
</dbReference>
<feature type="region of interest" description="Disordered" evidence="3">
    <location>
        <begin position="377"/>
        <end position="418"/>
    </location>
</feature>
<proteinExistence type="predicted"/>
<feature type="compositionally biased region" description="Basic and acidic residues" evidence="3">
    <location>
        <begin position="377"/>
        <end position="390"/>
    </location>
</feature>
<evidence type="ECO:0000256" key="1">
    <source>
        <dbReference type="ARBA" id="ARBA00022614"/>
    </source>
</evidence>
<accession>C3ZFJ9</accession>
<name>C3ZFJ9_BRAFL</name>
<dbReference type="InterPro" id="IPR050333">
    <property type="entry name" value="SLRP"/>
</dbReference>
<evidence type="ECO:0000313" key="5">
    <source>
        <dbReference type="EMBL" id="EEN48753.1"/>
    </source>
</evidence>
<dbReference type="AlphaFoldDB" id="C3ZFJ9"/>
<dbReference type="InterPro" id="IPR003591">
    <property type="entry name" value="Leu-rich_rpt_typical-subtyp"/>
</dbReference>
<evidence type="ECO:0008006" key="6">
    <source>
        <dbReference type="Google" id="ProtNLM"/>
    </source>
</evidence>
<dbReference type="InterPro" id="IPR001611">
    <property type="entry name" value="Leu-rich_rpt"/>
</dbReference>
<dbReference type="PANTHER" id="PTHR45712">
    <property type="entry name" value="AGAP008170-PA"/>
    <property type="match status" value="1"/>
</dbReference>
<evidence type="ECO:0000256" key="2">
    <source>
        <dbReference type="ARBA" id="ARBA00022737"/>
    </source>
</evidence>
<protein>
    <recommendedName>
        <fullName evidence="6">LRRNT domain-containing protein</fullName>
    </recommendedName>
</protein>
<sequence length="561" mass="61031">MGRKLRHLLMFLLIILKEPNMPEAGFVCERSSVHQTGRSCEPLRSCAPPRCDCRGLGLTSTSLNLPSSITDLVFCDNNIKILQKGAFVNLSQLQKLDIRSNLITMIQEGAFVNLQWLRELNLANNKIATIKPAGIGLIGTIILTIWCKKRTKNPPPNPSSGPDSNIALRRLNMTGTVVTNCHYQTGQGQSQTITQSHANTTPGVVTNAHDHQYEDIDRHTNLIHGQAQTITDSNTNTVATVMTNSHDHQYKDVDNHHNQADLDQSLVNTKSLKVENLLHHELVAALDPNPMYVGVGASAKDQTSTAMICSQGQTGQDQSQAIAEHYTNATAACVVTSGHGHQYIHVDNDHDQTGQGQSQAIAEHYTNTTAAFVVASGHDHPNKDVDDHNDQTGQGQSQATNESLESRNLSYGTGPTVSQQNSLYKVVGQYEATNKSISNSTANVVTSGHDHKCEDMTQHDQIGRGQSQVITKSNPNTTATLMTSGHDHQYEDIDKQHNQTGQGQSQAILGPNTKTTASDHDQSTRQGQSQGVIEARNPSYGTGQIVSMQCSLYKAVGHSQH</sequence>
<evidence type="ECO:0000256" key="4">
    <source>
        <dbReference type="SAM" id="SignalP"/>
    </source>
</evidence>
<keyword evidence="2" id="KW-0677">Repeat</keyword>
<dbReference type="InterPro" id="IPR032675">
    <property type="entry name" value="LRR_dom_sf"/>
</dbReference>
<dbReference type="PANTHER" id="PTHR45712:SF22">
    <property type="entry name" value="INSULIN-LIKE GROWTH FACTOR-BINDING PROTEIN COMPLEX ACID LABILE SUBUNIT"/>
    <property type="match status" value="1"/>
</dbReference>
<organism>
    <name type="scientific">Branchiostoma floridae</name>
    <name type="common">Florida lancelet</name>
    <name type="synonym">Amphioxus</name>
    <dbReference type="NCBI Taxonomy" id="7739"/>
    <lineage>
        <taxon>Eukaryota</taxon>
        <taxon>Metazoa</taxon>
        <taxon>Chordata</taxon>
        <taxon>Cephalochordata</taxon>
        <taxon>Leptocardii</taxon>
        <taxon>Amphioxiformes</taxon>
        <taxon>Branchiostomatidae</taxon>
        <taxon>Branchiostoma</taxon>
    </lineage>
</organism>
<dbReference type="EMBL" id="GG666613">
    <property type="protein sequence ID" value="EEN48753.1"/>
    <property type="molecule type" value="Genomic_DNA"/>
</dbReference>
<keyword evidence="1" id="KW-0433">Leucine-rich repeat</keyword>
<dbReference type="eggNOG" id="KOG0619">
    <property type="taxonomic scope" value="Eukaryota"/>
</dbReference>
<feature type="signal peptide" evidence="4">
    <location>
        <begin position="1"/>
        <end position="24"/>
    </location>
</feature>
<dbReference type="Pfam" id="PF13855">
    <property type="entry name" value="LRR_8"/>
    <property type="match status" value="1"/>
</dbReference>
<feature type="compositionally biased region" description="Polar residues" evidence="3">
    <location>
        <begin position="498"/>
        <end position="516"/>
    </location>
</feature>
<reference evidence="5" key="1">
    <citation type="journal article" date="2008" name="Nature">
        <title>The amphioxus genome and the evolution of the chordate karyotype.</title>
        <authorList>
            <consortium name="US DOE Joint Genome Institute (JGI-PGF)"/>
            <person name="Putnam N.H."/>
            <person name="Butts T."/>
            <person name="Ferrier D.E.K."/>
            <person name="Furlong R.F."/>
            <person name="Hellsten U."/>
            <person name="Kawashima T."/>
            <person name="Robinson-Rechavi M."/>
            <person name="Shoguchi E."/>
            <person name="Terry A."/>
            <person name="Yu J.-K."/>
            <person name="Benito-Gutierrez E.L."/>
            <person name="Dubchak I."/>
            <person name="Garcia-Fernandez J."/>
            <person name="Gibson-Brown J.J."/>
            <person name="Grigoriev I.V."/>
            <person name="Horton A.C."/>
            <person name="de Jong P.J."/>
            <person name="Jurka J."/>
            <person name="Kapitonov V.V."/>
            <person name="Kohara Y."/>
            <person name="Kuroki Y."/>
            <person name="Lindquist E."/>
            <person name="Lucas S."/>
            <person name="Osoegawa K."/>
            <person name="Pennacchio L.A."/>
            <person name="Salamov A.A."/>
            <person name="Satou Y."/>
            <person name="Sauka-Spengler T."/>
            <person name="Schmutz J."/>
            <person name="Shin-I T."/>
            <person name="Toyoda A."/>
            <person name="Bronner-Fraser M."/>
            <person name="Fujiyama A."/>
            <person name="Holland L.Z."/>
            <person name="Holland P.W.H."/>
            <person name="Satoh N."/>
            <person name="Rokhsar D.S."/>
        </authorList>
    </citation>
    <scope>NUCLEOTIDE SEQUENCE [LARGE SCALE GENOMIC DNA]</scope>
    <source>
        <strain evidence="5">S238N-H82</strain>
        <tissue evidence="5">Testes</tissue>
    </source>
</reference>
<evidence type="ECO:0000256" key="3">
    <source>
        <dbReference type="SAM" id="MobiDB-lite"/>
    </source>
</evidence>
<feature type="region of interest" description="Disordered" evidence="3">
    <location>
        <begin position="497"/>
        <end position="536"/>
    </location>
</feature>
<dbReference type="InParanoid" id="C3ZFJ9"/>
<gene>
    <name evidence="5" type="ORF">BRAFLDRAFT_67182</name>
</gene>
<keyword evidence="4" id="KW-0732">Signal</keyword>
<dbReference type="SMART" id="SM00369">
    <property type="entry name" value="LRR_TYP"/>
    <property type="match status" value="2"/>
</dbReference>
<feature type="chain" id="PRO_5002936724" description="LRRNT domain-containing protein" evidence="4">
    <location>
        <begin position="25"/>
        <end position="561"/>
    </location>
</feature>
<feature type="compositionally biased region" description="Polar residues" evidence="3">
    <location>
        <begin position="391"/>
        <end position="418"/>
    </location>
</feature>
<dbReference type="SUPFAM" id="SSF52058">
    <property type="entry name" value="L domain-like"/>
    <property type="match status" value="1"/>
</dbReference>